<feature type="repeat" description="Solcar" evidence="13">
    <location>
        <begin position="45"/>
        <end position="154"/>
    </location>
</feature>
<evidence type="ECO:0008006" key="18">
    <source>
        <dbReference type="Google" id="ProtNLM"/>
    </source>
</evidence>
<keyword evidence="6" id="KW-0949">S-adenosyl-L-methionine</keyword>
<keyword evidence="4" id="KW-0150">Chloroplast</keyword>
<evidence type="ECO:0000256" key="6">
    <source>
        <dbReference type="ARBA" id="ARBA00022691"/>
    </source>
</evidence>
<dbReference type="PROSITE" id="PS50920">
    <property type="entry name" value="SOLCAR"/>
    <property type="match status" value="3"/>
</dbReference>
<keyword evidence="11 13" id="KW-0472">Membrane</keyword>
<keyword evidence="5" id="KW-0934">Plastid</keyword>
<evidence type="ECO:0000256" key="5">
    <source>
        <dbReference type="ARBA" id="ARBA00022640"/>
    </source>
</evidence>
<dbReference type="PANTHER" id="PTHR45667">
    <property type="entry name" value="S-ADENOSYLMETHIONINE MITOCHONDRIAL CARRIER PROTEIN"/>
    <property type="match status" value="1"/>
</dbReference>
<evidence type="ECO:0000256" key="3">
    <source>
        <dbReference type="ARBA" id="ARBA00022448"/>
    </source>
</evidence>
<evidence type="ECO:0000256" key="14">
    <source>
        <dbReference type="RuleBase" id="RU000488"/>
    </source>
</evidence>
<dbReference type="EMBL" id="JAAWWB010000010">
    <property type="protein sequence ID" value="KAG6774375.1"/>
    <property type="molecule type" value="Genomic_DNA"/>
</dbReference>
<reference evidence="16" key="1">
    <citation type="journal article" date="2020" name="bioRxiv">
        <title>Hybrid origin of Populus tomentosa Carr. identified through genome sequencing and phylogenomic analysis.</title>
        <authorList>
            <person name="An X."/>
            <person name="Gao K."/>
            <person name="Chen Z."/>
            <person name="Li J."/>
            <person name="Yang X."/>
            <person name="Yang X."/>
            <person name="Zhou J."/>
            <person name="Guo T."/>
            <person name="Zhao T."/>
            <person name="Huang S."/>
            <person name="Miao D."/>
            <person name="Khan W.U."/>
            <person name="Rao P."/>
            <person name="Ye M."/>
            <person name="Lei B."/>
            <person name="Liao W."/>
            <person name="Wang J."/>
            <person name="Ji L."/>
            <person name="Li Y."/>
            <person name="Guo B."/>
            <person name="Mustafa N.S."/>
            <person name="Li S."/>
            <person name="Yun Q."/>
            <person name="Keller S.R."/>
            <person name="Mao J."/>
            <person name="Zhang R."/>
            <person name="Strauss S.H."/>
        </authorList>
    </citation>
    <scope>NUCLEOTIDE SEQUENCE</scope>
    <source>
        <strain evidence="16">GM15</strain>
        <tissue evidence="16">Leaf</tissue>
    </source>
</reference>
<comment type="subcellular location">
    <subcellularLocation>
        <location evidence="1">Membrane</location>
        <topology evidence="1">Multi-pass membrane protein</topology>
    </subcellularLocation>
    <subcellularLocation>
        <location evidence="12">Plastid</location>
        <location evidence="12">Chloroplast membrane</location>
    </subcellularLocation>
</comment>
<dbReference type="InterPro" id="IPR018108">
    <property type="entry name" value="MCP_transmembrane"/>
</dbReference>
<comment type="caution">
    <text evidence="16">The sequence shown here is derived from an EMBL/GenBank/DDBJ whole genome shotgun (WGS) entry which is preliminary data.</text>
</comment>
<dbReference type="GO" id="GO:0031969">
    <property type="term" value="C:chloroplast membrane"/>
    <property type="evidence" value="ECO:0007669"/>
    <property type="project" value="UniProtKB-SubCell"/>
</dbReference>
<keyword evidence="7 13" id="KW-0812">Transmembrane</keyword>
<dbReference type="Proteomes" id="UP000886885">
    <property type="component" value="Chromosome 5D"/>
</dbReference>
<keyword evidence="17" id="KW-1185">Reference proteome</keyword>
<sequence>MDAPAFQKISLGALEYKKCNSPMEPPCRFFASVSAAENKPFYFLHAVYEGIIAGGAAGVIAEAVLYPIDTIKTRLQASGLILSQFALVFAPHCIPIPECYRLASSLKKEIPCIAVHGGGKINLKGLYSGLAGNLAGVLPASAIFVGVYEPTKQKLLKSLPENLSALAQLTAGAIGGAASSLVRVPTEVVKQRMQTGQFASAPDAIRLIVSEEGFKGLYAGYGSFLLRDLPFDAIQFCIYEQMLMGYKLAAKRDPKDAEIAIVGAFAGAITGAMTTPLDVVKTRLMVQGSANQYKGIFDCARTIAKEEGTRALLKVRNLALCSAPAVIRFREGLGPRVLWIGVGGAIFFGVLEKTKQILAQRCPDPKM</sequence>
<proteinExistence type="inferred from homology"/>
<dbReference type="Pfam" id="PF00153">
    <property type="entry name" value="Mito_carr"/>
    <property type="match status" value="3"/>
</dbReference>
<evidence type="ECO:0000313" key="16">
    <source>
        <dbReference type="EMBL" id="KAG6774375.1"/>
    </source>
</evidence>
<keyword evidence="10 15" id="KW-1133">Transmembrane helix</keyword>
<keyword evidence="8" id="KW-0677">Repeat</keyword>
<evidence type="ECO:0000256" key="12">
    <source>
        <dbReference type="ARBA" id="ARBA00046299"/>
    </source>
</evidence>
<organism evidence="16 17">
    <name type="scientific">Populus tomentosa</name>
    <name type="common">Chinese white poplar</name>
    <dbReference type="NCBI Taxonomy" id="118781"/>
    <lineage>
        <taxon>Eukaryota</taxon>
        <taxon>Viridiplantae</taxon>
        <taxon>Streptophyta</taxon>
        <taxon>Embryophyta</taxon>
        <taxon>Tracheophyta</taxon>
        <taxon>Spermatophyta</taxon>
        <taxon>Magnoliopsida</taxon>
        <taxon>eudicotyledons</taxon>
        <taxon>Gunneridae</taxon>
        <taxon>Pentapetalae</taxon>
        <taxon>rosids</taxon>
        <taxon>fabids</taxon>
        <taxon>Malpighiales</taxon>
        <taxon>Salicaceae</taxon>
        <taxon>Saliceae</taxon>
        <taxon>Populus</taxon>
    </lineage>
</organism>
<comment type="similarity">
    <text evidence="2 14">Belongs to the mitochondrial carrier (TC 2.A.29) family.</text>
</comment>
<dbReference type="FunFam" id="1.50.40.10:FF:000038">
    <property type="entry name" value="S-adenosylmethionine carrier 1 chloroplastic/mitochondrial"/>
    <property type="match status" value="1"/>
</dbReference>
<evidence type="ECO:0000256" key="4">
    <source>
        <dbReference type="ARBA" id="ARBA00022528"/>
    </source>
</evidence>
<evidence type="ECO:0000256" key="9">
    <source>
        <dbReference type="ARBA" id="ARBA00022946"/>
    </source>
</evidence>
<evidence type="ECO:0000256" key="13">
    <source>
        <dbReference type="PROSITE-ProRule" id="PRU00282"/>
    </source>
</evidence>
<evidence type="ECO:0000256" key="7">
    <source>
        <dbReference type="ARBA" id="ARBA00022692"/>
    </source>
</evidence>
<feature type="repeat" description="Solcar" evidence="13">
    <location>
        <begin position="254"/>
        <end position="340"/>
    </location>
</feature>
<gene>
    <name evidence="16" type="ORF">POTOM_021728</name>
</gene>
<accession>A0A8X7ZSG1</accession>
<evidence type="ECO:0000256" key="15">
    <source>
        <dbReference type="SAM" id="Phobius"/>
    </source>
</evidence>
<dbReference type="AlphaFoldDB" id="A0A8X7ZSG1"/>
<dbReference type="OrthoDB" id="276989at2759"/>
<evidence type="ECO:0000256" key="11">
    <source>
        <dbReference type="ARBA" id="ARBA00023136"/>
    </source>
</evidence>
<evidence type="ECO:0000256" key="1">
    <source>
        <dbReference type="ARBA" id="ARBA00004141"/>
    </source>
</evidence>
<evidence type="ECO:0000313" key="17">
    <source>
        <dbReference type="Proteomes" id="UP000886885"/>
    </source>
</evidence>
<evidence type="ECO:0000256" key="10">
    <source>
        <dbReference type="ARBA" id="ARBA00022989"/>
    </source>
</evidence>
<feature type="transmembrane region" description="Helical" evidence="15">
    <location>
        <begin position="333"/>
        <end position="351"/>
    </location>
</feature>
<name>A0A8X7ZSG1_POPTO</name>
<evidence type="ECO:0000256" key="8">
    <source>
        <dbReference type="ARBA" id="ARBA00022737"/>
    </source>
</evidence>
<protein>
    <recommendedName>
        <fullName evidence="18">Mitochondrial substrate carrier family protein</fullName>
    </recommendedName>
</protein>
<feature type="repeat" description="Solcar" evidence="13">
    <location>
        <begin position="163"/>
        <end position="245"/>
    </location>
</feature>
<keyword evidence="3 14" id="KW-0813">Transport</keyword>
<evidence type="ECO:0000256" key="2">
    <source>
        <dbReference type="ARBA" id="ARBA00006375"/>
    </source>
</evidence>
<keyword evidence="9" id="KW-0809">Transit peptide</keyword>